<dbReference type="STRING" id="595537.Varpa_2042"/>
<reference evidence="1 2" key="2">
    <citation type="journal article" date="2013" name="Genome Announc.">
        <title>Genome of the Root-Associated Plant Growth-Promoting Bacterium Variovorax paradoxus Strain EPS.</title>
        <authorList>
            <person name="Han J.I."/>
            <person name="Spain J.C."/>
            <person name="Leadbetter J.R."/>
            <person name="Ovchinnikova G."/>
            <person name="Goodwin L.A."/>
            <person name="Han C.S."/>
            <person name="Woyke T."/>
            <person name="Davenport K.W."/>
            <person name="Orwin P.M."/>
        </authorList>
    </citation>
    <scope>NUCLEOTIDE SEQUENCE [LARGE SCALE GENOMIC DNA]</scope>
    <source>
        <strain evidence="1 2">EPS</strain>
    </source>
</reference>
<accession>E6V9W1</accession>
<protein>
    <submittedName>
        <fullName evidence="1">Uncharacterized protein</fullName>
    </submittedName>
</protein>
<name>E6V9W1_VARPE</name>
<gene>
    <name evidence="1" type="ordered locus">Varpa_2042</name>
</gene>
<evidence type="ECO:0000313" key="1">
    <source>
        <dbReference type="EMBL" id="ADU36249.1"/>
    </source>
</evidence>
<dbReference type="Proteomes" id="UP000008917">
    <property type="component" value="Chromosome"/>
</dbReference>
<dbReference type="KEGG" id="vpe:Varpa_2042"/>
<proteinExistence type="predicted"/>
<dbReference type="OrthoDB" id="8854270at2"/>
<dbReference type="EMBL" id="CP002417">
    <property type="protein sequence ID" value="ADU36249.1"/>
    <property type="molecule type" value="Genomic_DNA"/>
</dbReference>
<organism evidence="1 2">
    <name type="scientific">Variovorax paradoxus (strain EPS)</name>
    <dbReference type="NCBI Taxonomy" id="595537"/>
    <lineage>
        <taxon>Bacteria</taxon>
        <taxon>Pseudomonadati</taxon>
        <taxon>Pseudomonadota</taxon>
        <taxon>Betaproteobacteria</taxon>
        <taxon>Burkholderiales</taxon>
        <taxon>Comamonadaceae</taxon>
        <taxon>Variovorax</taxon>
    </lineage>
</organism>
<dbReference type="AlphaFoldDB" id="E6V9W1"/>
<reference evidence="2" key="1">
    <citation type="submission" date="2010-12" db="EMBL/GenBank/DDBJ databases">
        <title>Complete sequence of Variovorax paradoxus EPS.</title>
        <authorList>
            <consortium name="US DOE Joint Genome Institute"/>
            <person name="Lucas S."/>
            <person name="Copeland A."/>
            <person name="Lapidus A."/>
            <person name="Cheng J.-F."/>
            <person name="Goodwin L."/>
            <person name="Pitluck S."/>
            <person name="Teshima H."/>
            <person name="Detter J.C."/>
            <person name="Han C."/>
            <person name="Tapia R."/>
            <person name="Land M."/>
            <person name="Hauser L."/>
            <person name="Kyrpides N."/>
            <person name="Ivanova N."/>
            <person name="Ovchinnikova G."/>
            <person name="Orwin P."/>
            <person name="Han J.-I.G."/>
            <person name="Woyke T."/>
        </authorList>
    </citation>
    <scope>NUCLEOTIDE SEQUENCE [LARGE SCALE GENOMIC DNA]</scope>
    <source>
        <strain evidence="2">EPS</strain>
    </source>
</reference>
<sequence length="74" mass="7809">MPMNFLQRIEDASFPLHINEEADIQCAAVLAAAQLVEANLPEPGDPAGKGAVILRITPMGRAELSRLRGPTSAG</sequence>
<dbReference type="HOGENOM" id="CLU_2686772_0_0_4"/>
<evidence type="ECO:0000313" key="2">
    <source>
        <dbReference type="Proteomes" id="UP000008917"/>
    </source>
</evidence>